<gene>
    <name evidence="1" type="ORF">HSR121_1559</name>
</gene>
<organism evidence="1 2">
    <name type="scientific">Halapricum desulfuricans</name>
    <dbReference type="NCBI Taxonomy" id="2841257"/>
    <lineage>
        <taxon>Archaea</taxon>
        <taxon>Methanobacteriati</taxon>
        <taxon>Methanobacteriota</taxon>
        <taxon>Stenosarchaea group</taxon>
        <taxon>Halobacteria</taxon>
        <taxon>Halobacteriales</taxon>
        <taxon>Haloarculaceae</taxon>
        <taxon>Halapricum</taxon>
    </lineage>
</organism>
<dbReference type="AlphaFoldDB" id="A0A897N492"/>
<proteinExistence type="predicted"/>
<protein>
    <submittedName>
        <fullName evidence="1">Uncharacterized protein</fullName>
    </submittedName>
</protein>
<sequence>MGPDSNLAETVLLASLRGLRLVWFESADDNSRSRICERQQCVGPDSNRTKKCSLTSFAARSF</sequence>
<name>A0A897N492_9EURY</name>
<accession>A0A897N492</accession>
<evidence type="ECO:0000313" key="2">
    <source>
        <dbReference type="Proteomes" id="UP000663525"/>
    </source>
</evidence>
<evidence type="ECO:0000313" key="1">
    <source>
        <dbReference type="EMBL" id="QSG05899.1"/>
    </source>
</evidence>
<dbReference type="EMBL" id="CP064787">
    <property type="protein sequence ID" value="QSG05899.1"/>
    <property type="molecule type" value="Genomic_DNA"/>
</dbReference>
<dbReference type="Proteomes" id="UP000663525">
    <property type="component" value="Chromosome"/>
</dbReference>
<reference evidence="1" key="1">
    <citation type="submission" date="2020-11" db="EMBL/GenBank/DDBJ databases">
        <title>Carbohydrate-dependent, anaerobic sulfur respiration: A novel catabolism in halophilic archaea.</title>
        <authorList>
            <person name="Sorokin D.Y."/>
            <person name="Messina E."/>
            <person name="Smedile F."/>
            <person name="La Cono V."/>
            <person name="Hallsworth J.E."/>
            <person name="Yakimov M.M."/>
        </authorList>
    </citation>
    <scope>NUCLEOTIDE SEQUENCE</scope>
    <source>
        <strain evidence="1">HSR12-1</strain>
    </source>
</reference>